<evidence type="ECO:0000313" key="4">
    <source>
        <dbReference type="EMBL" id="MDK2126808.1"/>
    </source>
</evidence>
<dbReference type="Proteomes" id="UP001172778">
    <property type="component" value="Unassembled WGS sequence"/>
</dbReference>
<sequence>MKPSAVLGINRTQDGSVCFIDAQGQLWAVQKERLSRVKHHWGKLGDVALYAQHLPQIGAAADVVVECYSSDTEMARIDDYHAELRALVLKQGGSIHQISHHLAHLYSAYFPSGFAASAVMVLDFQGSPARCFTEDYPLPAGWDGDSLEVASFYHCEGGSIRCIAKQLWNGDRRRMVGLGAFYQSLTQMIFPKFEGQEGKVMGLAPLGDATTLDLPPLEVRGHEVFIPDAWHALFRQPGDYFYQADDAERFQRAANLAAIGQKVYEDALLQLADWLHAQTGQTALCLAGGCGLNCSANGKLVAQSPFTEVYIPPAPGDGGTAIGCALYGQIEILGQSSQFRWTENDYLGPEPLIPATLDDHDLTGLIVEQPADLPATVAHLLDGQCAVALFEGRSEMGPRALGHRSILADPRHDAMRVWINRAVKGREVYRPLAPVVLEELAGDYFQVRRPMRFMQYAVQTLPHARTAIPAVVHVDGSARVQMVPAHPVSTYRQIIECFFARTGVPVLLDTSFNGQEEPIVETIADALAAFRKMPLQALALPPFLIHKQARPATWQEESNQES</sequence>
<comment type="similarity">
    <text evidence="1">Belongs to the NodU/CmcH family.</text>
</comment>
<dbReference type="Pfam" id="PF02543">
    <property type="entry name" value="Carbam_trans_N"/>
    <property type="match status" value="1"/>
</dbReference>
<name>A0ABT7E3D2_9NEIS</name>
<evidence type="ECO:0000259" key="3">
    <source>
        <dbReference type="Pfam" id="PF16861"/>
    </source>
</evidence>
<dbReference type="PANTHER" id="PTHR34847">
    <property type="entry name" value="NODULATION PROTEIN U"/>
    <property type="match status" value="1"/>
</dbReference>
<dbReference type="Gene3D" id="3.30.420.40">
    <property type="match status" value="1"/>
</dbReference>
<evidence type="ECO:0000313" key="5">
    <source>
        <dbReference type="Proteomes" id="UP001172778"/>
    </source>
</evidence>
<reference evidence="4" key="1">
    <citation type="submission" date="2023-03" db="EMBL/GenBank/DDBJ databases">
        <title>Chitinimonas shenzhenensis gen. nov., sp. nov., a novel member of family Burkholderiaceae isolated from activated sludge collected in Shen Zhen, China.</title>
        <authorList>
            <person name="Wang X."/>
        </authorList>
    </citation>
    <scope>NUCLEOTIDE SEQUENCE</scope>
    <source>
        <strain evidence="4">DQS-5</strain>
    </source>
</reference>
<feature type="domain" description="Carbamoyltransferase" evidence="2">
    <location>
        <begin position="93"/>
        <end position="326"/>
    </location>
</feature>
<dbReference type="InterPro" id="IPR038152">
    <property type="entry name" value="Carbam_trans_C_sf"/>
</dbReference>
<dbReference type="Gene3D" id="3.90.870.20">
    <property type="entry name" value="Carbamoyltransferase, C-terminal domain"/>
    <property type="match status" value="1"/>
</dbReference>
<dbReference type="PANTHER" id="PTHR34847:SF1">
    <property type="entry name" value="NODULATION PROTEIN U"/>
    <property type="match status" value="1"/>
</dbReference>
<organism evidence="4 5">
    <name type="scientific">Parachitinimonas caeni</name>
    <dbReference type="NCBI Taxonomy" id="3031301"/>
    <lineage>
        <taxon>Bacteria</taxon>
        <taxon>Pseudomonadati</taxon>
        <taxon>Pseudomonadota</taxon>
        <taxon>Betaproteobacteria</taxon>
        <taxon>Neisseriales</taxon>
        <taxon>Chitinibacteraceae</taxon>
        <taxon>Parachitinimonas</taxon>
    </lineage>
</organism>
<feature type="domain" description="Carbamoyltransferase C-terminal" evidence="3">
    <location>
        <begin position="378"/>
        <end position="547"/>
    </location>
</feature>
<evidence type="ECO:0000259" key="2">
    <source>
        <dbReference type="Pfam" id="PF02543"/>
    </source>
</evidence>
<dbReference type="RefSeq" id="WP_284103129.1">
    <property type="nucleotide sequence ID" value="NZ_JARRAF010000053.1"/>
</dbReference>
<dbReference type="InterPro" id="IPR051338">
    <property type="entry name" value="NodU/CmcH_Carbamoyltrnsfr"/>
</dbReference>
<keyword evidence="5" id="KW-1185">Reference proteome</keyword>
<proteinExistence type="inferred from homology"/>
<gene>
    <name evidence="4" type="ORF">PZA18_22440</name>
</gene>
<dbReference type="InterPro" id="IPR031730">
    <property type="entry name" value="Carbam_trans_C"/>
</dbReference>
<accession>A0ABT7E3D2</accession>
<comment type="caution">
    <text evidence="4">The sequence shown here is derived from an EMBL/GenBank/DDBJ whole genome shotgun (WGS) entry which is preliminary data.</text>
</comment>
<dbReference type="CDD" id="cd24098">
    <property type="entry name" value="ASKHA_NBD_TobZ_N"/>
    <property type="match status" value="1"/>
</dbReference>
<dbReference type="Pfam" id="PF16861">
    <property type="entry name" value="Carbam_trans_C"/>
    <property type="match status" value="1"/>
</dbReference>
<dbReference type="InterPro" id="IPR003696">
    <property type="entry name" value="Carbtransf_dom"/>
</dbReference>
<evidence type="ECO:0000256" key="1">
    <source>
        <dbReference type="ARBA" id="ARBA00006129"/>
    </source>
</evidence>
<protein>
    <submittedName>
        <fullName evidence="4">Carbamoyltransferase C-terminal domain-containing protein</fullName>
    </submittedName>
</protein>
<dbReference type="EMBL" id="JARRAF010000053">
    <property type="protein sequence ID" value="MDK2126808.1"/>
    <property type="molecule type" value="Genomic_DNA"/>
</dbReference>